<protein>
    <submittedName>
        <fullName evidence="2">Uncharacterized protein</fullName>
    </submittedName>
</protein>
<evidence type="ECO:0000313" key="3">
    <source>
        <dbReference type="Proteomes" id="UP000029227"/>
    </source>
</evidence>
<comment type="caution">
    <text evidence="2">The sequence shown here is derived from an EMBL/GenBank/DDBJ whole genome shotgun (WGS) entry which is preliminary data.</text>
</comment>
<dbReference type="Proteomes" id="UP000029227">
    <property type="component" value="Unassembled WGS sequence"/>
</dbReference>
<sequence>MNKNKHLSLVLALLPAPLFAQTPPADSITVPMPTVYGDIRAQAAWHQDKDYTTDIYQATVGAIGNLGYQDLKVRYQLEAEYSESEHSADKDNDLIVREANIITMLPPWGAYTSVRGPLGPGRICIARWISLKVTTWNATATTCCSVVSVMPLTSWPT</sequence>
<dbReference type="AlphaFoldDB" id="A0A090QQQ6"/>
<name>A0A090QQQ6_9GAMM</name>
<dbReference type="STRING" id="754436.JCM19237_1255"/>
<feature type="signal peptide" evidence="1">
    <location>
        <begin position="1"/>
        <end position="20"/>
    </location>
</feature>
<reference evidence="2 3" key="1">
    <citation type="journal article" date="2014" name="Genome Announc.">
        <title>Draft Genome Sequences of Two Vibrionaceae Species, Vibrio ponticus C121 and Photobacterium aphoticum C119, Isolated as Coral Reef Microbiota.</title>
        <authorList>
            <person name="Al-saari N."/>
            <person name="Meirelles P.M."/>
            <person name="Mino S."/>
            <person name="Suda W."/>
            <person name="Oshima K."/>
            <person name="Hattori M."/>
            <person name="Ohkuma M."/>
            <person name="Thompson F.L."/>
            <person name="Gomez-Gil B."/>
            <person name="Sawabe T."/>
            <person name="Sawabe T."/>
        </authorList>
    </citation>
    <scope>NUCLEOTIDE SEQUENCE [LARGE SCALE GENOMIC DNA]</scope>
    <source>
        <strain evidence="2 3">JCM 19237</strain>
    </source>
</reference>
<dbReference type="EMBL" id="BBMN01000004">
    <property type="protein sequence ID" value="GAL04583.1"/>
    <property type="molecule type" value="Genomic_DNA"/>
</dbReference>
<feature type="chain" id="PRO_5001862054" evidence="1">
    <location>
        <begin position="21"/>
        <end position="157"/>
    </location>
</feature>
<evidence type="ECO:0000256" key="1">
    <source>
        <dbReference type="SAM" id="SignalP"/>
    </source>
</evidence>
<keyword evidence="1" id="KW-0732">Signal</keyword>
<gene>
    <name evidence="2" type="ORF">JCM19237_1255</name>
</gene>
<accession>A0A090QQQ6</accession>
<organism evidence="2 3">
    <name type="scientific">Photobacterium aphoticum</name>
    <dbReference type="NCBI Taxonomy" id="754436"/>
    <lineage>
        <taxon>Bacteria</taxon>
        <taxon>Pseudomonadati</taxon>
        <taxon>Pseudomonadota</taxon>
        <taxon>Gammaproteobacteria</taxon>
        <taxon>Vibrionales</taxon>
        <taxon>Vibrionaceae</taxon>
        <taxon>Photobacterium</taxon>
    </lineage>
</organism>
<proteinExistence type="predicted"/>
<evidence type="ECO:0000313" key="2">
    <source>
        <dbReference type="EMBL" id="GAL04583.1"/>
    </source>
</evidence>